<dbReference type="NCBIfam" id="TIGR00778">
    <property type="entry name" value="ahpD_dom"/>
    <property type="match status" value="1"/>
</dbReference>
<sequence length="184" mass="20005">MTRLALHTVDTAPEKAKERVEAVQKANGFIPNLIGVLANSPQALEMYQEVSKLNSKNSLTAEEIEVIQITAAVHNGCDFCVAGHTKIAEVRLKMSPAVVEALRTRTGIDENAKYQALAQFTMQLIDKRGQVSDEELEAFKAAGYNDQNVLDVIMGVALSTLCNYANTVAKTDINPELAAFGPNR</sequence>
<dbReference type="InterPro" id="IPR029032">
    <property type="entry name" value="AhpD-like"/>
</dbReference>
<dbReference type="SUPFAM" id="SSF69118">
    <property type="entry name" value="AhpD-like"/>
    <property type="match status" value="1"/>
</dbReference>
<dbReference type="InterPro" id="IPR003779">
    <property type="entry name" value="CMD-like"/>
</dbReference>
<organism evidence="3 5">
    <name type="scientific">Moraxella ovis</name>
    <dbReference type="NCBI Taxonomy" id="29433"/>
    <lineage>
        <taxon>Bacteria</taxon>
        <taxon>Pseudomonadati</taxon>
        <taxon>Pseudomonadota</taxon>
        <taxon>Gammaproteobacteria</taxon>
        <taxon>Moraxellales</taxon>
        <taxon>Moraxellaceae</taxon>
        <taxon>Moraxella</taxon>
    </lineage>
</organism>
<protein>
    <submittedName>
        <fullName evidence="2">Alkylhydroperoxidase</fullName>
    </submittedName>
    <submittedName>
        <fullName evidence="3">Uncharacterized protein conserved in bacteria</fullName>
    </submittedName>
</protein>
<name>A0A378PM46_9GAMM</name>
<dbReference type="EMBL" id="CP011158">
    <property type="protein sequence ID" value="ANB91830.1"/>
    <property type="molecule type" value="Genomic_DNA"/>
</dbReference>
<gene>
    <name evidence="2" type="ORF">MOVS_07425</name>
    <name evidence="3" type="ORF">NCTC11227_01552</name>
</gene>
<dbReference type="GO" id="GO:0051920">
    <property type="term" value="F:peroxiredoxin activity"/>
    <property type="evidence" value="ECO:0007669"/>
    <property type="project" value="InterPro"/>
</dbReference>
<dbReference type="Proteomes" id="UP000076765">
    <property type="component" value="Chromosome"/>
</dbReference>
<evidence type="ECO:0000313" key="5">
    <source>
        <dbReference type="Proteomes" id="UP000255102"/>
    </source>
</evidence>
<evidence type="ECO:0000259" key="1">
    <source>
        <dbReference type="Pfam" id="PF02627"/>
    </source>
</evidence>
<dbReference type="PANTHER" id="PTHR35446">
    <property type="entry name" value="SI:CH211-175M2.5"/>
    <property type="match status" value="1"/>
</dbReference>
<dbReference type="AlphaFoldDB" id="A0A378PM46"/>
<dbReference type="Gene3D" id="1.20.1290.10">
    <property type="entry name" value="AhpD-like"/>
    <property type="match status" value="1"/>
</dbReference>
<keyword evidence="4" id="KW-1185">Reference proteome</keyword>
<reference evidence="2 4" key="1">
    <citation type="submission" date="2015-04" db="EMBL/GenBank/DDBJ databases">
        <authorList>
            <person name="Calcutt M.J."/>
            <person name="Foecking M.F."/>
        </authorList>
    </citation>
    <scope>NUCLEOTIDE SEQUENCE [LARGE SCALE GENOMIC DNA]</scope>
    <source>
        <strain evidence="2 4">199/55</strain>
    </source>
</reference>
<feature type="domain" description="Carboxymuconolactone decarboxylase-like" evidence="1">
    <location>
        <begin position="41"/>
        <end position="104"/>
    </location>
</feature>
<evidence type="ECO:0000313" key="4">
    <source>
        <dbReference type="Proteomes" id="UP000076765"/>
    </source>
</evidence>
<dbReference type="InterPro" id="IPR004675">
    <property type="entry name" value="AhpD_core"/>
</dbReference>
<dbReference type="RefSeq" id="WP_063514409.1">
    <property type="nucleotide sequence ID" value="NZ_CP011158.1"/>
</dbReference>
<dbReference type="EMBL" id="UGPW01000001">
    <property type="protein sequence ID" value="STY87538.1"/>
    <property type="molecule type" value="Genomic_DNA"/>
</dbReference>
<dbReference type="KEGG" id="moi:MOVS_07425"/>
<dbReference type="Pfam" id="PF02627">
    <property type="entry name" value="CMD"/>
    <property type="match status" value="1"/>
</dbReference>
<dbReference type="STRING" id="29433.MOVS_07425"/>
<accession>A0A378PM46</accession>
<dbReference type="Proteomes" id="UP000255102">
    <property type="component" value="Unassembled WGS sequence"/>
</dbReference>
<evidence type="ECO:0000313" key="2">
    <source>
        <dbReference type="EMBL" id="ANB91830.1"/>
    </source>
</evidence>
<reference evidence="3 5" key="2">
    <citation type="submission" date="2018-06" db="EMBL/GenBank/DDBJ databases">
        <authorList>
            <consortium name="Pathogen Informatics"/>
            <person name="Doyle S."/>
        </authorList>
    </citation>
    <scope>NUCLEOTIDE SEQUENCE [LARGE SCALE GENOMIC DNA]</scope>
    <source>
        <strain evidence="3 5">NCTC11227</strain>
    </source>
</reference>
<proteinExistence type="predicted"/>
<dbReference type="PANTHER" id="PTHR35446:SF3">
    <property type="entry name" value="CMD DOMAIN-CONTAINING PROTEIN"/>
    <property type="match status" value="1"/>
</dbReference>
<evidence type="ECO:0000313" key="3">
    <source>
        <dbReference type="EMBL" id="STY87538.1"/>
    </source>
</evidence>